<reference evidence="1" key="1">
    <citation type="submission" date="2025-08" db="UniProtKB">
        <authorList>
            <consortium name="Ensembl"/>
        </authorList>
    </citation>
    <scope>IDENTIFICATION</scope>
</reference>
<dbReference type="GeneTree" id="ENSGT00910000146900"/>
<organism evidence="1 2">
    <name type="scientific">Marmota marmota marmota</name>
    <name type="common">Alpine marmot</name>
    <dbReference type="NCBI Taxonomy" id="9994"/>
    <lineage>
        <taxon>Eukaryota</taxon>
        <taxon>Metazoa</taxon>
        <taxon>Chordata</taxon>
        <taxon>Craniata</taxon>
        <taxon>Vertebrata</taxon>
        <taxon>Euteleostomi</taxon>
        <taxon>Mammalia</taxon>
        <taxon>Eutheria</taxon>
        <taxon>Euarchontoglires</taxon>
        <taxon>Glires</taxon>
        <taxon>Rodentia</taxon>
        <taxon>Sciuromorpha</taxon>
        <taxon>Sciuridae</taxon>
        <taxon>Xerinae</taxon>
        <taxon>Marmotini</taxon>
        <taxon>Marmota</taxon>
    </lineage>
</organism>
<dbReference type="Ensembl" id="ENSMMMT00000000219.1">
    <property type="protein sequence ID" value="ENSMMMP00000000199.1"/>
    <property type="gene ID" value="ENSMMMG00000000205.1"/>
</dbReference>
<keyword evidence="2" id="KW-1185">Reference proteome</keyword>
<protein>
    <submittedName>
        <fullName evidence="1">Uncharacterized protein</fullName>
    </submittedName>
</protein>
<dbReference type="AlphaFoldDB" id="A0A8C5YHV5"/>
<name>A0A8C5YHV5_MARMA</name>
<proteinExistence type="predicted"/>
<dbReference type="Proteomes" id="UP000694407">
    <property type="component" value="Unplaced"/>
</dbReference>
<accession>A0A8C5YHV5</accession>
<reference evidence="1" key="2">
    <citation type="submission" date="2025-09" db="UniProtKB">
        <authorList>
            <consortium name="Ensembl"/>
        </authorList>
    </citation>
    <scope>IDENTIFICATION</scope>
</reference>
<evidence type="ECO:0000313" key="1">
    <source>
        <dbReference type="Ensembl" id="ENSMMMP00000000199.1"/>
    </source>
</evidence>
<sequence length="130" mass="13931">MQSGGGVETDDTSTLSSVCGYAWCVFGKKNQGADSLPLSSSASIPGLPHTHWTWYGTAVWSEMQHGVEEGGDSVLSAYWKCTVGIFLCGKPLMPSVPHFPCLCPPVSCLCLRLCVILLASCTELIFFPKV</sequence>
<evidence type="ECO:0000313" key="2">
    <source>
        <dbReference type="Proteomes" id="UP000694407"/>
    </source>
</evidence>